<proteinExistence type="predicted"/>
<evidence type="ECO:0000313" key="1">
    <source>
        <dbReference type="EMBL" id="KAF2854698.1"/>
    </source>
</evidence>
<sequence length="208" mass="23583">MHDSKPSPTQLQPRIHHFSELIAAPDIAERIRNFVNQGYRYFAPENTSRWEPCVDRLVDLPSFHKQLGDRGLIAIIYDPDNSSIPIACAATSPWDGGFDGGYSPDELDGGWEIKIVTTKEGWMGKGLAGKCVDALFAEVVRLERVDLSRVDADRKLRFWIQTVECVNGAFWRRKGWKDVRGTDHEAGWFGSKEGYRLLVMTKKVDIDT</sequence>
<accession>A0A6A7BKP5</accession>
<evidence type="ECO:0000313" key="2">
    <source>
        <dbReference type="Proteomes" id="UP000799423"/>
    </source>
</evidence>
<protein>
    <recommendedName>
        <fullName evidence="3">N-acetyltransferase domain-containing protein</fullName>
    </recommendedName>
</protein>
<evidence type="ECO:0008006" key="3">
    <source>
        <dbReference type="Google" id="ProtNLM"/>
    </source>
</evidence>
<gene>
    <name evidence="1" type="ORF">T440DRAFT_464843</name>
</gene>
<dbReference type="InterPro" id="IPR016181">
    <property type="entry name" value="Acyl_CoA_acyltransferase"/>
</dbReference>
<keyword evidence="2" id="KW-1185">Reference proteome</keyword>
<organism evidence="1 2">
    <name type="scientific">Plenodomus tracheiphilus IPT5</name>
    <dbReference type="NCBI Taxonomy" id="1408161"/>
    <lineage>
        <taxon>Eukaryota</taxon>
        <taxon>Fungi</taxon>
        <taxon>Dikarya</taxon>
        <taxon>Ascomycota</taxon>
        <taxon>Pezizomycotina</taxon>
        <taxon>Dothideomycetes</taxon>
        <taxon>Pleosporomycetidae</taxon>
        <taxon>Pleosporales</taxon>
        <taxon>Pleosporineae</taxon>
        <taxon>Leptosphaeriaceae</taxon>
        <taxon>Plenodomus</taxon>
    </lineage>
</organism>
<reference evidence="1" key="1">
    <citation type="submission" date="2020-01" db="EMBL/GenBank/DDBJ databases">
        <authorList>
            <consortium name="DOE Joint Genome Institute"/>
            <person name="Haridas S."/>
            <person name="Albert R."/>
            <person name="Binder M."/>
            <person name="Bloem J."/>
            <person name="Labutti K."/>
            <person name="Salamov A."/>
            <person name="Andreopoulos B."/>
            <person name="Baker S.E."/>
            <person name="Barry K."/>
            <person name="Bills G."/>
            <person name="Bluhm B.H."/>
            <person name="Cannon C."/>
            <person name="Castanera R."/>
            <person name="Culley D.E."/>
            <person name="Daum C."/>
            <person name="Ezra D."/>
            <person name="Gonzalez J.B."/>
            <person name="Henrissat B."/>
            <person name="Kuo A."/>
            <person name="Liang C."/>
            <person name="Lipzen A."/>
            <person name="Lutzoni F."/>
            <person name="Magnuson J."/>
            <person name="Mondo S."/>
            <person name="Nolan M."/>
            <person name="Ohm R."/>
            <person name="Pangilinan J."/>
            <person name="Park H.-J."/>
            <person name="Ramirez L."/>
            <person name="Alfaro M."/>
            <person name="Sun H."/>
            <person name="Tritt A."/>
            <person name="Yoshinaga Y."/>
            <person name="Zwiers L.-H."/>
            <person name="Turgeon B.G."/>
            <person name="Goodwin S.B."/>
            <person name="Spatafora J.W."/>
            <person name="Crous P.W."/>
            <person name="Grigoriev I.V."/>
        </authorList>
    </citation>
    <scope>NUCLEOTIDE SEQUENCE</scope>
    <source>
        <strain evidence="1">IPT5</strain>
    </source>
</reference>
<name>A0A6A7BKP5_9PLEO</name>
<dbReference type="OrthoDB" id="3794209at2759"/>
<dbReference type="EMBL" id="MU006292">
    <property type="protein sequence ID" value="KAF2854698.1"/>
    <property type="molecule type" value="Genomic_DNA"/>
</dbReference>
<dbReference type="AlphaFoldDB" id="A0A6A7BKP5"/>
<dbReference type="Proteomes" id="UP000799423">
    <property type="component" value="Unassembled WGS sequence"/>
</dbReference>
<dbReference type="SUPFAM" id="SSF55729">
    <property type="entry name" value="Acyl-CoA N-acyltransferases (Nat)"/>
    <property type="match status" value="1"/>
</dbReference>